<dbReference type="GeneID" id="13886647"/>
<dbReference type="GO" id="GO:0003899">
    <property type="term" value="F:DNA-directed RNA polymerase activity"/>
    <property type="evidence" value="ECO:0007669"/>
    <property type="project" value="EnsemblFungi"/>
</dbReference>
<evidence type="ECO:0000256" key="6">
    <source>
        <dbReference type="ARBA" id="ARBA00022705"/>
    </source>
</evidence>
<keyword evidence="2 10" id="KW-0240">DNA-directed RNA polymerase</keyword>
<dbReference type="SUPFAM" id="SSF56747">
    <property type="entry name" value="Prim-pol domain"/>
    <property type="match status" value="1"/>
</dbReference>
<dbReference type="Pfam" id="PF01896">
    <property type="entry name" value="DNA_primase_S"/>
    <property type="match status" value="1"/>
</dbReference>
<proteinExistence type="inferred from homology"/>
<dbReference type="AlphaFoldDB" id="H2B1F8"/>
<comment type="similarity">
    <text evidence="1 10">Belongs to the eukaryotic-type primase small subunit family.</text>
</comment>
<dbReference type="Proteomes" id="UP000005220">
    <property type="component" value="Chromosome 11"/>
</dbReference>
<evidence type="ECO:0000256" key="8">
    <source>
        <dbReference type="ARBA" id="ARBA00022833"/>
    </source>
</evidence>
<dbReference type="NCBIfam" id="TIGR00335">
    <property type="entry name" value="primase_sml"/>
    <property type="match status" value="1"/>
</dbReference>
<dbReference type="STRING" id="1071382.H2B1F8"/>
<keyword evidence="3 10" id="KW-0639">Primosome</keyword>
<evidence type="ECO:0000256" key="4">
    <source>
        <dbReference type="ARBA" id="ARBA00022679"/>
    </source>
</evidence>
<dbReference type="GO" id="GO:0046872">
    <property type="term" value="F:metal ion binding"/>
    <property type="evidence" value="ECO:0007669"/>
    <property type="project" value="UniProtKB-KW"/>
</dbReference>
<organism evidence="11 12">
    <name type="scientific">Kazachstania africana (strain ATCC 22294 / BCRC 22015 / CBS 2517 / CECT 1963 / NBRC 1671 / NRRL Y-8276)</name>
    <name type="common">Yeast</name>
    <name type="synonym">Kluyveromyces africanus</name>
    <dbReference type="NCBI Taxonomy" id="1071382"/>
    <lineage>
        <taxon>Eukaryota</taxon>
        <taxon>Fungi</taxon>
        <taxon>Dikarya</taxon>
        <taxon>Ascomycota</taxon>
        <taxon>Saccharomycotina</taxon>
        <taxon>Saccharomycetes</taxon>
        <taxon>Saccharomycetales</taxon>
        <taxon>Saccharomycetaceae</taxon>
        <taxon>Kazachstania</taxon>
    </lineage>
</organism>
<evidence type="ECO:0000313" key="12">
    <source>
        <dbReference type="Proteomes" id="UP000005220"/>
    </source>
</evidence>
<accession>H2B1F8</accession>
<evidence type="ECO:0000256" key="5">
    <source>
        <dbReference type="ARBA" id="ARBA00022695"/>
    </source>
</evidence>
<evidence type="ECO:0000256" key="9">
    <source>
        <dbReference type="ARBA" id="ARBA00023163"/>
    </source>
</evidence>
<dbReference type="HOGENOM" id="CLU_028288_1_0_1"/>
<keyword evidence="7" id="KW-0479">Metal-binding</keyword>
<keyword evidence="4 10" id="KW-0808">Transferase</keyword>
<dbReference type="InterPro" id="IPR014052">
    <property type="entry name" value="DNA_primase_ssu_euk/arc"/>
</dbReference>
<keyword evidence="12" id="KW-1185">Reference proteome</keyword>
<dbReference type="EC" id="2.7.7.-" evidence="10"/>
<dbReference type="CDD" id="cd04860">
    <property type="entry name" value="AE_Prim_S"/>
    <property type="match status" value="1"/>
</dbReference>
<dbReference type="InterPro" id="IPR002755">
    <property type="entry name" value="DNA_primase_S"/>
</dbReference>
<dbReference type="PANTHER" id="PTHR10536">
    <property type="entry name" value="DNA PRIMASE SMALL SUBUNIT"/>
    <property type="match status" value="1"/>
</dbReference>
<dbReference type="FunFam" id="3.90.920.10:FF:000003">
    <property type="entry name" value="DNA primase"/>
    <property type="match status" value="1"/>
</dbReference>
<dbReference type="KEGG" id="kaf:KAFR_0K01020"/>
<evidence type="ECO:0000256" key="3">
    <source>
        <dbReference type="ARBA" id="ARBA00022515"/>
    </source>
</evidence>
<evidence type="ECO:0000256" key="2">
    <source>
        <dbReference type="ARBA" id="ARBA00022478"/>
    </source>
</evidence>
<name>H2B1F8_KAZAF</name>
<keyword evidence="6 10" id="KW-0235">DNA replication</keyword>
<dbReference type="Gene3D" id="3.90.920.10">
    <property type="entry name" value="DNA primase, PRIM domain"/>
    <property type="match status" value="1"/>
</dbReference>
<evidence type="ECO:0000256" key="7">
    <source>
        <dbReference type="ARBA" id="ARBA00022723"/>
    </source>
</evidence>
<keyword evidence="5" id="KW-0548">Nucleotidyltransferase</keyword>
<dbReference type="eggNOG" id="KOG2851">
    <property type="taxonomic scope" value="Eukaryota"/>
</dbReference>
<dbReference type="EMBL" id="HE650831">
    <property type="protein sequence ID" value="CCF60458.1"/>
    <property type="molecule type" value="Genomic_DNA"/>
</dbReference>
<dbReference type="GO" id="GO:0003697">
    <property type="term" value="F:single-stranded DNA binding"/>
    <property type="evidence" value="ECO:0007669"/>
    <property type="project" value="EnsemblFungi"/>
</dbReference>
<dbReference type="OrthoDB" id="19606at2759"/>
<sequence length="417" mass="48708">MTSLSSVNTPEPTIATKSSIPSSSDMEYYYRSMYPFKEIFEWLNHSEVPSKDMTNRELAMAFRSGAYKRYNSFSSIAEFKSTIEKSNPDRFEIGAIYNKPPKERDSILKSELKPLEKELIFDIDMDDYDLFRTCCSGAMVCDKCWKFISLAIQVINICLEEDFGFKDYIWVFSGRRGAHCWISDKRARILNDLQRRNILDYVNVVRDRKYDKRLALRRPYHPHLVRSVELLKSHFVEIILEEQDPWQDDKNAFETLLTGLHDKVLIDALRKYWTENPGRSSKQKWNDIDAIATNDVKINNNKQRNDFMTRLRECKEDVVLATLYPKLDVEVTKQTIHLLKAPFCIHPATGNVCVPIFKDFTPMAAPKLIDLQNEMEKNLSKVESTSLQPYIQYFHAFVEQVISHNSSGVKREFEEVD</sequence>
<keyword evidence="8" id="KW-0862">Zinc</keyword>
<dbReference type="GO" id="GO:0006269">
    <property type="term" value="P:DNA replication, synthesis of primer"/>
    <property type="evidence" value="ECO:0007669"/>
    <property type="project" value="UniProtKB-KW"/>
</dbReference>
<keyword evidence="9" id="KW-0804">Transcription</keyword>
<gene>
    <name evidence="11" type="primary">KAFR0K01020</name>
    <name evidence="11" type="ORF">KAFR_0K01020</name>
</gene>
<dbReference type="FunCoup" id="H2B1F8">
    <property type="interactions" value="1382"/>
</dbReference>
<evidence type="ECO:0000256" key="10">
    <source>
        <dbReference type="RuleBase" id="RU003514"/>
    </source>
</evidence>
<evidence type="ECO:0000256" key="1">
    <source>
        <dbReference type="ARBA" id="ARBA00009762"/>
    </source>
</evidence>
<evidence type="ECO:0000313" key="11">
    <source>
        <dbReference type="EMBL" id="CCF60458.1"/>
    </source>
</evidence>
<dbReference type="GO" id="GO:0005658">
    <property type="term" value="C:alpha DNA polymerase:primase complex"/>
    <property type="evidence" value="ECO:0007669"/>
    <property type="project" value="EnsemblFungi"/>
</dbReference>
<dbReference type="InParanoid" id="H2B1F8"/>
<protein>
    <recommendedName>
        <fullName evidence="10">DNA primase</fullName>
        <ecNumber evidence="10">2.7.7.-</ecNumber>
    </recommendedName>
</protein>
<dbReference type="RefSeq" id="XP_003959593.1">
    <property type="nucleotide sequence ID" value="XM_003959544.1"/>
</dbReference>
<reference evidence="11 12" key="1">
    <citation type="journal article" date="2011" name="Proc. Natl. Acad. Sci. U.S.A.">
        <title>Evolutionary erosion of yeast sex chromosomes by mating-type switching accidents.</title>
        <authorList>
            <person name="Gordon J.L."/>
            <person name="Armisen D."/>
            <person name="Proux-Wera E."/>
            <person name="Oheigeartaigh S.S."/>
            <person name="Byrne K.P."/>
            <person name="Wolfe K.H."/>
        </authorList>
    </citation>
    <scope>NUCLEOTIDE SEQUENCE [LARGE SCALE GENOMIC DNA]</scope>
    <source>
        <strain evidence="12">ATCC 22294 / BCRC 22015 / CBS 2517 / CECT 1963 / NBRC 1671 / NRRL Y-8276</strain>
    </source>
</reference>